<protein>
    <submittedName>
        <fullName evidence="6">Uncharacterized protein CYP704B17</fullName>
    </submittedName>
</protein>
<dbReference type="InterPro" id="IPR002401">
    <property type="entry name" value="Cyt_P450_E_grp-I"/>
</dbReference>
<evidence type="ECO:0000256" key="2">
    <source>
        <dbReference type="ARBA" id="ARBA00022723"/>
    </source>
</evidence>
<dbReference type="AlphaFoldDB" id="D8QWF6"/>
<dbReference type="eggNOG" id="KOG0157">
    <property type="taxonomic scope" value="Eukaryota"/>
</dbReference>
<dbReference type="GO" id="GO:0016705">
    <property type="term" value="F:oxidoreductase activity, acting on paired donors, with incorporation or reduction of molecular oxygen"/>
    <property type="evidence" value="ECO:0007669"/>
    <property type="project" value="InterPro"/>
</dbReference>
<dbReference type="Gene3D" id="1.10.630.10">
    <property type="entry name" value="Cytochrome P450"/>
    <property type="match status" value="1"/>
</dbReference>
<dbReference type="KEGG" id="smo:SELMODRAFT_80659"/>
<name>D8QWF6_SELML</name>
<evidence type="ECO:0000256" key="3">
    <source>
        <dbReference type="ARBA" id="ARBA00023002"/>
    </source>
</evidence>
<dbReference type="InterPro" id="IPR036396">
    <property type="entry name" value="Cyt_P450_sf"/>
</dbReference>
<keyword evidence="5" id="KW-0349">Heme</keyword>
<evidence type="ECO:0000256" key="1">
    <source>
        <dbReference type="ARBA" id="ARBA00010617"/>
    </source>
</evidence>
<evidence type="ECO:0000256" key="4">
    <source>
        <dbReference type="ARBA" id="ARBA00023004"/>
    </source>
</evidence>
<dbReference type="SUPFAM" id="SSF48264">
    <property type="entry name" value="Cytochrome P450"/>
    <property type="match status" value="1"/>
</dbReference>
<keyword evidence="7" id="KW-1185">Reference proteome</keyword>
<reference evidence="6 7" key="1">
    <citation type="journal article" date="2011" name="Science">
        <title>The Selaginella genome identifies genetic changes associated with the evolution of vascular plants.</title>
        <authorList>
            <person name="Banks J.A."/>
            <person name="Nishiyama T."/>
            <person name="Hasebe M."/>
            <person name="Bowman J.L."/>
            <person name="Gribskov M."/>
            <person name="dePamphilis C."/>
            <person name="Albert V.A."/>
            <person name="Aono N."/>
            <person name="Aoyama T."/>
            <person name="Ambrose B.A."/>
            <person name="Ashton N.W."/>
            <person name="Axtell M.J."/>
            <person name="Barker E."/>
            <person name="Barker M.S."/>
            <person name="Bennetzen J.L."/>
            <person name="Bonawitz N.D."/>
            <person name="Chapple C."/>
            <person name="Cheng C."/>
            <person name="Correa L.G."/>
            <person name="Dacre M."/>
            <person name="DeBarry J."/>
            <person name="Dreyer I."/>
            <person name="Elias M."/>
            <person name="Engstrom E.M."/>
            <person name="Estelle M."/>
            <person name="Feng L."/>
            <person name="Finet C."/>
            <person name="Floyd S.K."/>
            <person name="Frommer W.B."/>
            <person name="Fujita T."/>
            <person name="Gramzow L."/>
            <person name="Gutensohn M."/>
            <person name="Harholt J."/>
            <person name="Hattori M."/>
            <person name="Heyl A."/>
            <person name="Hirai T."/>
            <person name="Hiwatashi Y."/>
            <person name="Ishikawa M."/>
            <person name="Iwata M."/>
            <person name="Karol K.G."/>
            <person name="Koehler B."/>
            <person name="Kolukisaoglu U."/>
            <person name="Kubo M."/>
            <person name="Kurata T."/>
            <person name="Lalonde S."/>
            <person name="Li K."/>
            <person name="Li Y."/>
            <person name="Litt A."/>
            <person name="Lyons E."/>
            <person name="Manning G."/>
            <person name="Maruyama T."/>
            <person name="Michael T.P."/>
            <person name="Mikami K."/>
            <person name="Miyazaki S."/>
            <person name="Morinaga S."/>
            <person name="Murata T."/>
            <person name="Mueller-Roeber B."/>
            <person name="Nelson D.R."/>
            <person name="Obara M."/>
            <person name="Oguri Y."/>
            <person name="Olmstead R.G."/>
            <person name="Onodera N."/>
            <person name="Petersen B.L."/>
            <person name="Pils B."/>
            <person name="Prigge M."/>
            <person name="Rensing S.A."/>
            <person name="Riano-Pachon D.M."/>
            <person name="Roberts A.W."/>
            <person name="Sato Y."/>
            <person name="Scheller H.V."/>
            <person name="Schulz B."/>
            <person name="Schulz C."/>
            <person name="Shakirov E.V."/>
            <person name="Shibagaki N."/>
            <person name="Shinohara N."/>
            <person name="Shippen D.E."/>
            <person name="Soerensen I."/>
            <person name="Sotooka R."/>
            <person name="Sugimoto N."/>
            <person name="Sugita M."/>
            <person name="Sumikawa N."/>
            <person name="Tanurdzic M."/>
            <person name="Theissen G."/>
            <person name="Ulvskov P."/>
            <person name="Wakazuki S."/>
            <person name="Weng J.K."/>
            <person name="Willats W.W."/>
            <person name="Wipf D."/>
            <person name="Wolf P.G."/>
            <person name="Yang L."/>
            <person name="Zimmer A.D."/>
            <person name="Zhu Q."/>
            <person name="Mitros T."/>
            <person name="Hellsten U."/>
            <person name="Loque D."/>
            <person name="Otillar R."/>
            <person name="Salamov A."/>
            <person name="Schmutz J."/>
            <person name="Shapiro H."/>
            <person name="Lindquist E."/>
            <person name="Lucas S."/>
            <person name="Rokhsar D."/>
            <person name="Grigoriev I.V."/>
        </authorList>
    </citation>
    <scope>NUCLEOTIDE SEQUENCE [LARGE SCALE GENOMIC DNA]</scope>
</reference>
<feature type="binding site" description="axial binding residue" evidence="5">
    <location>
        <position position="417"/>
    </location>
    <ligand>
        <name>heme</name>
        <dbReference type="ChEBI" id="CHEBI:30413"/>
    </ligand>
    <ligandPart>
        <name>Fe</name>
        <dbReference type="ChEBI" id="CHEBI:18248"/>
    </ligandPart>
</feature>
<dbReference type="PRINTS" id="PR00463">
    <property type="entry name" value="EP450I"/>
</dbReference>
<proteinExistence type="inferred from homology"/>
<dbReference type="FunCoup" id="D8QWF6">
    <property type="interactions" value="240"/>
</dbReference>
<sequence length="469" mass="53096">MHDFLLEKFLRNETLYNSKTFRAPMPTFDYYYTVDPDVVEHILKNNFANYPKGDKFHDIMEVLLGDGIFNSDGEVWKRQRKTASFEFASKILRDFSTVVFRDYAVKLADIVSGCTSRGQSFDMQDLFMRMTLDSICKLGFGVEIGTLSASLPENKFAIAFDNANAWVTNRFVDPFWKVGSLLKLGREAQLAKNAKIVDDFTYNVIKTRRAELQGKCADEKKADILSRFMLLSDDPKNQINDKTLRDIVLNFVIAGRDTTAVTLSWFVYMLATHPDCGDKIYAELCKLETEEMSTAAIKASEDTTTGSQISSFAKLLTYDSLAKLAYLHAAITETLRLFPAVPEDIKGVLADDTLPDGKKVKAGDQINFVPWCMGRMESLWGEDAREYKPERWLSKDGVFQPVSPFKFTAFQAGPRICLGKDSAYLQMKMTAATLCRFFRFELVPGHQVKYRMMAILSMANGLCVTASER</sequence>
<keyword evidence="4 5" id="KW-0408">Iron</keyword>
<dbReference type="InterPro" id="IPR001128">
    <property type="entry name" value="Cyt_P450"/>
</dbReference>
<dbReference type="PANTHER" id="PTHR24296">
    <property type="entry name" value="CYTOCHROME P450"/>
    <property type="match status" value="1"/>
</dbReference>
<dbReference type="Gramene" id="EFJ35635">
    <property type="protein sequence ID" value="EFJ35635"/>
    <property type="gene ID" value="SELMODRAFT_80659"/>
</dbReference>
<dbReference type="OrthoDB" id="1470350at2759"/>
<dbReference type="PRINTS" id="PR00385">
    <property type="entry name" value="P450"/>
</dbReference>
<dbReference type="Pfam" id="PF00067">
    <property type="entry name" value="p450"/>
    <property type="match status" value="1"/>
</dbReference>
<keyword evidence="3" id="KW-0560">Oxidoreductase</keyword>
<gene>
    <name evidence="6" type="primary">CYP704B17</name>
    <name evidence="6" type="ORF">SELMODRAFT_80659</name>
</gene>
<organism evidence="7">
    <name type="scientific">Selaginella moellendorffii</name>
    <name type="common">Spikemoss</name>
    <dbReference type="NCBI Taxonomy" id="88036"/>
    <lineage>
        <taxon>Eukaryota</taxon>
        <taxon>Viridiplantae</taxon>
        <taxon>Streptophyta</taxon>
        <taxon>Embryophyta</taxon>
        <taxon>Tracheophyta</taxon>
        <taxon>Lycopodiopsida</taxon>
        <taxon>Selaginellales</taxon>
        <taxon>Selaginellaceae</taxon>
        <taxon>Selaginella</taxon>
    </lineage>
</organism>
<dbReference type="GO" id="GO:0020037">
    <property type="term" value="F:heme binding"/>
    <property type="evidence" value="ECO:0007669"/>
    <property type="project" value="InterPro"/>
</dbReference>
<dbReference type="HOGENOM" id="CLU_001570_27_2_1"/>
<dbReference type="STRING" id="88036.D8QWF6"/>
<dbReference type="GO" id="GO:0004497">
    <property type="term" value="F:monooxygenase activity"/>
    <property type="evidence" value="ECO:0007669"/>
    <property type="project" value="InterPro"/>
</dbReference>
<dbReference type="Proteomes" id="UP000001514">
    <property type="component" value="Unassembled WGS sequence"/>
</dbReference>
<comment type="cofactor">
    <cofactor evidence="5">
        <name>heme</name>
        <dbReference type="ChEBI" id="CHEBI:30413"/>
    </cofactor>
</comment>
<evidence type="ECO:0000256" key="5">
    <source>
        <dbReference type="PIRSR" id="PIRSR602401-1"/>
    </source>
</evidence>
<evidence type="ECO:0000313" key="6">
    <source>
        <dbReference type="EMBL" id="EFJ35635.1"/>
    </source>
</evidence>
<dbReference type="EMBL" id="GL377568">
    <property type="protein sequence ID" value="EFJ35635.1"/>
    <property type="molecule type" value="Genomic_DNA"/>
</dbReference>
<keyword evidence="2 5" id="KW-0479">Metal-binding</keyword>
<dbReference type="InParanoid" id="D8QWF6"/>
<dbReference type="GO" id="GO:0005506">
    <property type="term" value="F:iron ion binding"/>
    <property type="evidence" value="ECO:0007669"/>
    <property type="project" value="InterPro"/>
</dbReference>
<dbReference type="OMA" id="EMIPGPT"/>
<dbReference type="CDD" id="cd11064">
    <property type="entry name" value="CYP86A"/>
    <property type="match status" value="1"/>
</dbReference>
<dbReference type="GeneID" id="9655293"/>
<evidence type="ECO:0000313" key="7">
    <source>
        <dbReference type="Proteomes" id="UP000001514"/>
    </source>
</evidence>
<accession>D8QWF6</accession>
<comment type="similarity">
    <text evidence="1">Belongs to the cytochrome P450 family.</text>
</comment>